<feature type="transmembrane region" description="Helical" evidence="1">
    <location>
        <begin position="59"/>
        <end position="78"/>
    </location>
</feature>
<keyword evidence="1" id="KW-0812">Transmembrane</keyword>
<keyword evidence="1" id="KW-1133">Transmembrane helix</keyword>
<feature type="transmembrane region" description="Helical" evidence="1">
    <location>
        <begin position="12"/>
        <end position="29"/>
    </location>
</feature>
<evidence type="ECO:0000313" key="3">
    <source>
        <dbReference type="Proteomes" id="UP001163211"/>
    </source>
</evidence>
<evidence type="ECO:0000313" key="2">
    <source>
        <dbReference type="EMBL" id="MCX8302364.1"/>
    </source>
</evidence>
<proteinExistence type="predicted"/>
<protein>
    <submittedName>
        <fullName evidence="2">Uncharacterized protein</fullName>
    </submittedName>
</protein>
<dbReference type="EMBL" id="JAPMLV010000001">
    <property type="protein sequence ID" value="MCX8302364.1"/>
    <property type="molecule type" value="Genomic_DNA"/>
</dbReference>
<evidence type="ECO:0000256" key="1">
    <source>
        <dbReference type="SAM" id="Phobius"/>
    </source>
</evidence>
<organism evidence="2 3">
    <name type="scientific">Enterobacter pseudoroggenkampii</name>
    <dbReference type="NCBI Taxonomy" id="2996112"/>
    <lineage>
        <taxon>Bacteria</taxon>
        <taxon>Pseudomonadati</taxon>
        <taxon>Pseudomonadota</taxon>
        <taxon>Gammaproteobacteria</taxon>
        <taxon>Enterobacterales</taxon>
        <taxon>Enterobacteriaceae</taxon>
        <taxon>Enterobacter</taxon>
    </lineage>
</organism>
<gene>
    <name evidence="2" type="ORF">OTG14_05245</name>
</gene>
<reference evidence="2" key="1">
    <citation type="submission" date="2022-11" db="EMBL/GenBank/DDBJ databases">
        <title>The draft genomes of two Enterobacter strains.</title>
        <authorList>
            <person name="He Y."/>
            <person name="Wu S."/>
            <person name="Feng Y."/>
            <person name="Zong Z."/>
        </authorList>
    </citation>
    <scope>NUCLEOTIDE SEQUENCE</scope>
    <source>
        <strain evidence="2">155092</strain>
    </source>
</reference>
<accession>A0ABT3X978</accession>
<keyword evidence="1" id="KW-0472">Membrane</keyword>
<comment type="caution">
    <text evidence="2">The sequence shown here is derived from an EMBL/GenBank/DDBJ whole genome shotgun (WGS) entry which is preliminary data.</text>
</comment>
<dbReference type="RefSeq" id="WP_075201550.1">
    <property type="nucleotide sequence ID" value="NZ_CP129026.1"/>
</dbReference>
<sequence>MATLKNLARRASKIIYFLILLLALGHMLPGPELYINYDVARTTAIIIAGNENAESMYDAYSLIDWLTMLIIATPLYILTMKLIKN</sequence>
<name>A0ABT3X978_9ENTR</name>
<dbReference type="Proteomes" id="UP001163211">
    <property type="component" value="Unassembled WGS sequence"/>
</dbReference>
<keyword evidence="3" id="KW-1185">Reference proteome</keyword>